<comment type="caution">
    <text evidence="2">The sequence shown here is derived from an EMBL/GenBank/DDBJ whole genome shotgun (WGS) entry which is preliminary data.</text>
</comment>
<dbReference type="InterPro" id="IPR036291">
    <property type="entry name" value="NAD(P)-bd_dom_sf"/>
</dbReference>
<sequence>MHFKNYMLKHLKNTDVTVTSVHPGNVKTEITRHLSSTNLYVLGTKLMYLLGLQKNPFQGAEPVINCVVNPNLKGVRDTYYIDCIETPVKTFAKLSQINYNRTFYGITLFNF</sequence>
<reference evidence="2 3" key="1">
    <citation type="submission" date="2022-12" db="EMBL/GenBank/DDBJ databases">
        <title>Chromosome-level genome of Tegillarca granosa.</title>
        <authorList>
            <person name="Kim J."/>
        </authorList>
    </citation>
    <scope>NUCLEOTIDE SEQUENCE [LARGE SCALE GENOMIC DNA]</scope>
    <source>
        <strain evidence="2">Teg-2019</strain>
        <tissue evidence="2">Adductor muscle</tissue>
    </source>
</reference>
<dbReference type="PANTHER" id="PTHR43157">
    <property type="entry name" value="PHOSPHATIDYLINOSITOL-GLYCAN BIOSYNTHESIS CLASS F PROTEIN-RELATED"/>
    <property type="match status" value="1"/>
</dbReference>
<evidence type="ECO:0000313" key="3">
    <source>
        <dbReference type="Proteomes" id="UP001217089"/>
    </source>
</evidence>
<evidence type="ECO:0000256" key="1">
    <source>
        <dbReference type="ARBA" id="ARBA00023002"/>
    </source>
</evidence>
<gene>
    <name evidence="2" type="ORF">KUTeg_007305</name>
</gene>
<dbReference type="Proteomes" id="UP001217089">
    <property type="component" value="Unassembled WGS sequence"/>
</dbReference>
<name>A0ABQ9FCV5_TEGGR</name>
<keyword evidence="3" id="KW-1185">Reference proteome</keyword>
<dbReference type="PANTHER" id="PTHR43157:SF31">
    <property type="entry name" value="PHOSPHATIDYLINOSITOL-GLYCAN BIOSYNTHESIS CLASS F PROTEIN"/>
    <property type="match status" value="1"/>
</dbReference>
<evidence type="ECO:0000313" key="2">
    <source>
        <dbReference type="EMBL" id="KAJ8315155.1"/>
    </source>
</evidence>
<accession>A0ABQ9FCV5</accession>
<dbReference type="Gene3D" id="3.40.50.720">
    <property type="entry name" value="NAD(P)-binding Rossmann-like Domain"/>
    <property type="match status" value="1"/>
</dbReference>
<protein>
    <submittedName>
        <fullName evidence="2">Uncharacterized protein</fullName>
    </submittedName>
</protein>
<dbReference type="SUPFAM" id="SSF51735">
    <property type="entry name" value="NAD(P)-binding Rossmann-fold domains"/>
    <property type="match status" value="1"/>
</dbReference>
<organism evidence="2 3">
    <name type="scientific">Tegillarca granosa</name>
    <name type="common">Malaysian cockle</name>
    <name type="synonym">Anadara granosa</name>
    <dbReference type="NCBI Taxonomy" id="220873"/>
    <lineage>
        <taxon>Eukaryota</taxon>
        <taxon>Metazoa</taxon>
        <taxon>Spiralia</taxon>
        <taxon>Lophotrochozoa</taxon>
        <taxon>Mollusca</taxon>
        <taxon>Bivalvia</taxon>
        <taxon>Autobranchia</taxon>
        <taxon>Pteriomorphia</taxon>
        <taxon>Arcoida</taxon>
        <taxon>Arcoidea</taxon>
        <taxon>Arcidae</taxon>
        <taxon>Tegillarca</taxon>
    </lineage>
</organism>
<proteinExistence type="predicted"/>
<keyword evidence="1" id="KW-0560">Oxidoreductase</keyword>
<dbReference type="EMBL" id="JARBDR010000337">
    <property type="protein sequence ID" value="KAJ8315155.1"/>
    <property type="molecule type" value="Genomic_DNA"/>
</dbReference>